<keyword evidence="4" id="KW-1185">Reference proteome</keyword>
<protein>
    <submittedName>
        <fullName evidence="3">Polyketide cyclase</fullName>
    </submittedName>
</protein>
<dbReference type="Proteomes" id="UP000482487">
    <property type="component" value="Unassembled WGS sequence"/>
</dbReference>
<proteinExistence type="inferred from homology"/>
<dbReference type="SUPFAM" id="SSF55961">
    <property type="entry name" value="Bet v1-like"/>
    <property type="match status" value="1"/>
</dbReference>
<dbReference type="AlphaFoldDB" id="A0A7C9ILR3"/>
<dbReference type="Gene3D" id="3.30.530.20">
    <property type="match status" value="1"/>
</dbReference>
<evidence type="ECO:0000313" key="4">
    <source>
        <dbReference type="Proteomes" id="UP000482487"/>
    </source>
</evidence>
<evidence type="ECO:0000259" key="2">
    <source>
        <dbReference type="Pfam" id="PF03364"/>
    </source>
</evidence>
<reference evidence="3 4" key="1">
    <citation type="submission" date="2020-01" db="EMBL/GenBank/DDBJ databases">
        <title>Genome sequence of Desulfovibrio aerotolerans DSM 16695(T).</title>
        <authorList>
            <person name="Karnachuk O."/>
            <person name="Avakyan M."/>
            <person name="Mardanov A."/>
            <person name="Kadnikov V."/>
            <person name="Ravin N."/>
        </authorList>
    </citation>
    <scope>NUCLEOTIDE SEQUENCE [LARGE SCALE GENOMIC DNA]</scope>
    <source>
        <strain evidence="3 4">DSM 16695</strain>
    </source>
</reference>
<dbReference type="RefSeq" id="WP_160960111.1">
    <property type="nucleotide sequence ID" value="NZ_WVUD01000010.1"/>
</dbReference>
<dbReference type="EMBL" id="WVUD01000010">
    <property type="protein sequence ID" value="MYL83066.1"/>
    <property type="molecule type" value="Genomic_DNA"/>
</dbReference>
<dbReference type="InterPro" id="IPR023393">
    <property type="entry name" value="START-like_dom_sf"/>
</dbReference>
<dbReference type="InterPro" id="IPR005031">
    <property type="entry name" value="COQ10_START"/>
</dbReference>
<sequence length="163" mass="18350">MSQFDLVTQWRIGASLDAVWDAITAPAQWPQWWRGLEAVTELDRGDAGGMHNRQRFIWKGALPYRLVTELAITRLEPLVLIEGEASGDVTGLGAWRFARKNGVTEVRHEWRVRAASPWLMVLAGVARPLVCWNHGKIMEWGAYGLARRLGARCCSVEKDPDKA</sequence>
<evidence type="ECO:0000256" key="1">
    <source>
        <dbReference type="ARBA" id="ARBA00008918"/>
    </source>
</evidence>
<dbReference type="CDD" id="cd07824">
    <property type="entry name" value="SRPBCC_6"/>
    <property type="match status" value="1"/>
</dbReference>
<feature type="domain" description="Coenzyme Q-binding protein COQ10 START" evidence="2">
    <location>
        <begin position="12"/>
        <end position="124"/>
    </location>
</feature>
<evidence type="ECO:0000313" key="3">
    <source>
        <dbReference type="EMBL" id="MYL83066.1"/>
    </source>
</evidence>
<gene>
    <name evidence="3" type="ORF">GTA51_07945</name>
</gene>
<organism evidence="3 4">
    <name type="scientific">Solidesulfovibrio aerotolerans</name>
    <dbReference type="NCBI Taxonomy" id="295255"/>
    <lineage>
        <taxon>Bacteria</taxon>
        <taxon>Pseudomonadati</taxon>
        <taxon>Thermodesulfobacteriota</taxon>
        <taxon>Desulfovibrionia</taxon>
        <taxon>Desulfovibrionales</taxon>
        <taxon>Desulfovibrionaceae</taxon>
        <taxon>Solidesulfovibrio</taxon>
    </lineage>
</organism>
<accession>A0A7C9ILR3</accession>
<comment type="caution">
    <text evidence="3">The sequence shown here is derived from an EMBL/GenBank/DDBJ whole genome shotgun (WGS) entry which is preliminary data.</text>
</comment>
<comment type="similarity">
    <text evidence="1">Belongs to the ribosome association toxin RatA family.</text>
</comment>
<name>A0A7C9ILR3_9BACT</name>
<dbReference type="Pfam" id="PF03364">
    <property type="entry name" value="Polyketide_cyc"/>
    <property type="match status" value="1"/>
</dbReference>
<dbReference type="OrthoDB" id="5402478at2"/>